<dbReference type="Proteomes" id="UP000294844">
    <property type="component" value="Unassembled WGS sequence"/>
</dbReference>
<evidence type="ECO:0000313" key="8">
    <source>
        <dbReference type="Proteomes" id="UP000294844"/>
    </source>
</evidence>
<dbReference type="EMBL" id="PECM01000001">
    <property type="protein sequence ID" value="TEA09537.1"/>
    <property type="molecule type" value="Genomic_DNA"/>
</dbReference>
<dbReference type="GO" id="GO:0019773">
    <property type="term" value="C:proteasome core complex, alpha-subunit complex"/>
    <property type="evidence" value="ECO:0007669"/>
    <property type="project" value="UniProtKB-UniRule"/>
</dbReference>
<dbReference type="HAMAP" id="MF_00289_B">
    <property type="entry name" value="Proteasome_A_B"/>
    <property type="match status" value="1"/>
</dbReference>
<dbReference type="InterPro" id="IPR050115">
    <property type="entry name" value="Proteasome_alpha"/>
</dbReference>
<dbReference type="SUPFAM" id="SSF56235">
    <property type="entry name" value="N-terminal nucleophile aminohydrolases (Ntn hydrolases)"/>
    <property type="match status" value="1"/>
</dbReference>
<dbReference type="GO" id="GO:0005737">
    <property type="term" value="C:cytoplasm"/>
    <property type="evidence" value="ECO:0007669"/>
    <property type="project" value="UniProtKB-SubCell"/>
</dbReference>
<evidence type="ECO:0000313" key="6">
    <source>
        <dbReference type="EMBL" id="TDZ93754.1"/>
    </source>
</evidence>
<comment type="subunit">
    <text evidence="3">The 20S proteasome core is composed of 14 alpha and 14 beta subunits that assemble into four stacked heptameric rings, resulting in a barrel-shaped structure. The two inner rings, each composed of seven catalytic beta subunits, are sandwiched by two outer rings, each composed of seven alpha subunits. The catalytic chamber with the active sites is on the inside of the barrel. Has a gated structure, the ends of the cylinder being occluded by the N-termini of the alpha-subunits. Is capped by the proteasome-associated ATPase, ARC.</text>
</comment>
<keyword evidence="8" id="KW-1185">Reference proteome</keyword>
<dbReference type="InterPro" id="IPR022296">
    <property type="entry name" value="Proteasome_asu_bac"/>
</dbReference>
<dbReference type="PROSITE" id="PS51475">
    <property type="entry name" value="PROTEASOME_ALPHA_2"/>
    <property type="match status" value="1"/>
</dbReference>
<feature type="region of interest" description="Disordered" evidence="5">
    <location>
        <begin position="230"/>
        <end position="276"/>
    </location>
</feature>
<evidence type="ECO:0000256" key="3">
    <source>
        <dbReference type="HAMAP-Rule" id="MF_00289"/>
    </source>
</evidence>
<comment type="caution">
    <text evidence="6">The sequence shown here is derived from an EMBL/GenBank/DDBJ whole genome shotgun (WGS) entry which is preliminary data.</text>
</comment>
<dbReference type="NCBIfam" id="TIGR03691">
    <property type="entry name" value="20S_bact_alpha"/>
    <property type="match status" value="1"/>
</dbReference>
<evidence type="ECO:0000313" key="9">
    <source>
        <dbReference type="Proteomes" id="UP000295685"/>
    </source>
</evidence>
<proteinExistence type="inferred from homology"/>
<dbReference type="RefSeq" id="WP_134147683.1">
    <property type="nucleotide sequence ID" value="NZ_PECK01000006.1"/>
</dbReference>
<dbReference type="Proteomes" id="UP000295685">
    <property type="component" value="Unassembled WGS sequence"/>
</dbReference>
<dbReference type="GO" id="GO:0019941">
    <property type="term" value="P:modification-dependent protein catabolic process"/>
    <property type="evidence" value="ECO:0007669"/>
    <property type="project" value="UniProtKB-UniRule"/>
</dbReference>
<gene>
    <name evidence="3 6" type="primary">prcA</name>
    <name evidence="7" type="ORF">CCUG60883_00299</name>
    <name evidence="6" type="ORF">CCUG60885_03358</name>
</gene>
<comment type="pathway">
    <text evidence="3">Protein degradation; proteasomal Pup-dependent pathway.</text>
</comment>
<feature type="compositionally biased region" description="Basic and acidic residues" evidence="5">
    <location>
        <begin position="253"/>
        <end position="276"/>
    </location>
</feature>
<evidence type="ECO:0000256" key="1">
    <source>
        <dbReference type="ARBA" id="ARBA00022490"/>
    </source>
</evidence>
<dbReference type="UniPathway" id="UPA00997"/>
<evidence type="ECO:0000256" key="4">
    <source>
        <dbReference type="PROSITE-ProRule" id="PRU00808"/>
    </source>
</evidence>
<name>A0A4V3HZF5_9MYCO</name>
<reference evidence="8 9" key="1">
    <citation type="journal article" date="2019" name="Sci. Rep.">
        <title>Extended insight into the Mycobacterium chelonae-abscessus complex through whole genome sequencing of Mycobacterium salmoniphilum outbreak and Mycobacterium salmoniphilum-like strains.</title>
        <authorList>
            <person name="Behra P.R.K."/>
            <person name="Das S."/>
            <person name="Pettersson B.M.F."/>
            <person name="Shirreff L."/>
            <person name="DuCote T."/>
            <person name="Jacobsson K.G."/>
            <person name="Ennis D.G."/>
            <person name="Kirsebom L.A."/>
        </authorList>
    </citation>
    <scope>NUCLEOTIDE SEQUENCE [LARGE SCALE GENOMIC DNA]</scope>
    <source>
        <strain evidence="7 8">CCUG 60883</strain>
        <strain evidence="6 9">CCUG 60885</strain>
    </source>
</reference>
<dbReference type="InterPro" id="IPR029055">
    <property type="entry name" value="Ntn_hydrolases_N"/>
</dbReference>
<sequence length="276" mass="29955">MTFPYYASVEQLMRDRSELARKGISRGRSVVALTYADGVLFVAENPSNSLQKVSEVYDRVGFAAVGKFNEFDRLRRGGIQWADMRGYAYDRRDVSGRQLANIYAEALGTIFNEQAKPYEVELCVGEVAHHGRDTEPVLYRITYDGSIADEPHWVVMGGNTEPVINSLKESYAEGATLKDAVGFAVKALQAGAGAANGSAEGRVLGGLEVAVLEQSRPRRAFRRIKGPALEALLPEDFSPGQTEGGGDPAPESGDPKETKDSKETKGSKDSKDSKDS</sequence>
<dbReference type="Pfam" id="PF00227">
    <property type="entry name" value="Proteasome"/>
    <property type="match status" value="1"/>
</dbReference>
<dbReference type="InterPro" id="IPR023332">
    <property type="entry name" value="Proteasome_alpha-type"/>
</dbReference>
<evidence type="ECO:0000256" key="2">
    <source>
        <dbReference type="ARBA" id="ARBA00022942"/>
    </source>
</evidence>
<dbReference type="EMBL" id="PECK01000006">
    <property type="protein sequence ID" value="TDZ93754.1"/>
    <property type="molecule type" value="Genomic_DNA"/>
</dbReference>
<dbReference type="GO" id="GO:0010498">
    <property type="term" value="P:proteasomal protein catabolic process"/>
    <property type="evidence" value="ECO:0007669"/>
    <property type="project" value="UniProtKB-UniRule"/>
</dbReference>
<dbReference type="GO" id="GO:0004298">
    <property type="term" value="F:threonine-type endopeptidase activity"/>
    <property type="evidence" value="ECO:0007669"/>
    <property type="project" value="InterPro"/>
</dbReference>
<keyword evidence="1 3" id="KW-0963">Cytoplasm</keyword>
<dbReference type="InterPro" id="IPR001353">
    <property type="entry name" value="Proteasome_sua/b"/>
</dbReference>
<organism evidence="6 9">
    <name type="scientific">Mycobacteroides salmoniphilum</name>
    <dbReference type="NCBI Taxonomy" id="404941"/>
    <lineage>
        <taxon>Bacteria</taxon>
        <taxon>Bacillati</taxon>
        <taxon>Actinomycetota</taxon>
        <taxon>Actinomycetes</taxon>
        <taxon>Mycobacteriales</taxon>
        <taxon>Mycobacteriaceae</taxon>
        <taxon>Mycobacteroides</taxon>
    </lineage>
</organism>
<keyword evidence="2 3" id="KW-0647">Proteasome</keyword>
<dbReference type="OrthoDB" id="9775643at2"/>
<comment type="activity regulation">
    <text evidence="3">The formation of the proteasomal ATPase ARC-20S proteasome complex, likely via the docking of the C-termini of ARC into the intersubunit pockets in the alpha-rings, may trigger opening of the gate for substrate entry. Interconversion between the open-gate and close-gate conformations leads to a dynamic regulation of the 20S proteasome proteolysis activity.</text>
</comment>
<dbReference type="AlphaFoldDB" id="A0A4V3HZF5"/>
<dbReference type="PANTHER" id="PTHR11599">
    <property type="entry name" value="PROTEASOME SUBUNIT ALPHA/BETA"/>
    <property type="match status" value="1"/>
</dbReference>
<comment type="subcellular location">
    <subcellularLocation>
        <location evidence="3">Cytoplasm</location>
    </subcellularLocation>
</comment>
<protein>
    <recommendedName>
        <fullName evidence="3">Proteasome subunit alpha</fullName>
    </recommendedName>
    <alternativeName>
        <fullName evidence="3">20S proteasome alpha subunit</fullName>
    </alternativeName>
    <alternativeName>
        <fullName evidence="3">Proteasome core protein PrcA</fullName>
    </alternativeName>
</protein>
<evidence type="ECO:0000313" key="7">
    <source>
        <dbReference type="EMBL" id="TEA09537.1"/>
    </source>
</evidence>
<accession>A0A4V3HZF5</accession>
<evidence type="ECO:0000256" key="5">
    <source>
        <dbReference type="SAM" id="MobiDB-lite"/>
    </source>
</evidence>
<comment type="function">
    <text evidence="3">Component of the proteasome core, a large protease complex with broad specificity involved in protein degradation.</text>
</comment>
<comment type="similarity">
    <text evidence="3 4">Belongs to the peptidase T1A family.</text>
</comment>
<keyword evidence="6" id="KW-0378">Hydrolase</keyword>
<dbReference type="Gene3D" id="3.60.20.10">
    <property type="entry name" value="Glutamine Phosphoribosylpyrophosphate, subunit 1, domain 1"/>
    <property type="match status" value="1"/>
</dbReference>